<comment type="caution">
    <text evidence="1">The sequence shown here is derived from an EMBL/GenBank/DDBJ whole genome shotgun (WGS) entry which is preliminary data.</text>
</comment>
<dbReference type="Proteomes" id="UP001500893">
    <property type="component" value="Unassembled WGS sequence"/>
</dbReference>
<accession>A0ABP6N047</accession>
<protein>
    <submittedName>
        <fullName evidence="1">Uncharacterized protein</fullName>
    </submittedName>
</protein>
<proteinExistence type="predicted"/>
<gene>
    <name evidence="1" type="ORF">GCM10010521_17280</name>
</gene>
<reference evidence="2" key="1">
    <citation type="journal article" date="2019" name="Int. J. Syst. Evol. Microbiol.">
        <title>The Global Catalogue of Microorganisms (GCM) 10K type strain sequencing project: providing services to taxonomists for standard genome sequencing and annotation.</title>
        <authorList>
            <consortium name="The Broad Institute Genomics Platform"/>
            <consortium name="The Broad Institute Genome Sequencing Center for Infectious Disease"/>
            <person name="Wu L."/>
            <person name="Ma J."/>
        </authorList>
    </citation>
    <scope>NUCLEOTIDE SEQUENCE [LARGE SCALE GENOMIC DNA]</scope>
    <source>
        <strain evidence="2">JCM 11574</strain>
    </source>
</reference>
<name>A0ABP6N047_9ACTN</name>
<evidence type="ECO:0000313" key="2">
    <source>
        <dbReference type="Proteomes" id="UP001500893"/>
    </source>
</evidence>
<organism evidence="1 2">
    <name type="scientific">Streptomyces rameus</name>
    <dbReference type="NCBI Taxonomy" id="68261"/>
    <lineage>
        <taxon>Bacteria</taxon>
        <taxon>Bacillati</taxon>
        <taxon>Actinomycetota</taxon>
        <taxon>Actinomycetes</taxon>
        <taxon>Kitasatosporales</taxon>
        <taxon>Streptomycetaceae</taxon>
        <taxon>Streptomyces</taxon>
    </lineage>
</organism>
<evidence type="ECO:0000313" key="1">
    <source>
        <dbReference type="EMBL" id="GAA3131902.1"/>
    </source>
</evidence>
<sequence>MLGAVVTLRGGDDTQHRPGMLPTAACSALLIARAYHQAAQKAPTW</sequence>
<dbReference type="EMBL" id="BAAAVM010000021">
    <property type="protein sequence ID" value="GAA3131902.1"/>
    <property type="molecule type" value="Genomic_DNA"/>
</dbReference>
<keyword evidence="2" id="KW-1185">Reference proteome</keyword>